<dbReference type="GO" id="GO:0046872">
    <property type="term" value="F:metal ion binding"/>
    <property type="evidence" value="ECO:0007669"/>
    <property type="project" value="UniProtKB-KW"/>
</dbReference>
<dbReference type="InterPro" id="IPR002058">
    <property type="entry name" value="PAP_assoc"/>
</dbReference>
<evidence type="ECO:0000256" key="2">
    <source>
        <dbReference type="ARBA" id="ARBA00001946"/>
    </source>
</evidence>
<dbReference type="Gene3D" id="3.30.460.10">
    <property type="entry name" value="Beta Polymerase, domain 2"/>
    <property type="match status" value="1"/>
</dbReference>
<dbReference type="SUPFAM" id="SSF81631">
    <property type="entry name" value="PAP/OAS1 substrate-binding domain"/>
    <property type="match status" value="1"/>
</dbReference>
<evidence type="ECO:0000256" key="7">
    <source>
        <dbReference type="ARBA" id="ARBA00022842"/>
    </source>
</evidence>
<feature type="compositionally biased region" description="Basic and acidic residues" evidence="9">
    <location>
        <begin position="147"/>
        <end position="167"/>
    </location>
</feature>
<evidence type="ECO:0000256" key="9">
    <source>
        <dbReference type="SAM" id="MobiDB-lite"/>
    </source>
</evidence>
<evidence type="ECO:0000259" key="11">
    <source>
        <dbReference type="Pfam" id="PF22600"/>
    </source>
</evidence>
<reference evidence="12" key="1">
    <citation type="submission" date="2013-04" db="EMBL/GenBank/DDBJ databases">
        <authorList>
            <person name="Qu J."/>
            <person name="Murali S.C."/>
            <person name="Bandaranaike D."/>
            <person name="Bellair M."/>
            <person name="Blankenburg K."/>
            <person name="Chao H."/>
            <person name="Dinh H."/>
            <person name="Doddapaneni H."/>
            <person name="Downs B."/>
            <person name="Dugan-Rocha S."/>
            <person name="Elkadiri S."/>
            <person name="Gnanaolivu R.D."/>
            <person name="Hernandez B."/>
            <person name="Javaid M."/>
            <person name="Jayaseelan J.C."/>
            <person name="Lee S."/>
            <person name="Li M."/>
            <person name="Ming W."/>
            <person name="Munidasa M."/>
            <person name="Muniz J."/>
            <person name="Nguyen L."/>
            <person name="Ongeri F."/>
            <person name="Osuji N."/>
            <person name="Pu L.-L."/>
            <person name="Puazo M."/>
            <person name="Qu C."/>
            <person name="Quiroz J."/>
            <person name="Raj R."/>
            <person name="Weissenberger G."/>
            <person name="Xin Y."/>
            <person name="Zou X."/>
            <person name="Han Y."/>
            <person name="Richards S."/>
            <person name="Worley K."/>
            <person name="Muzny D."/>
            <person name="Gibbs R."/>
        </authorList>
    </citation>
    <scope>NUCLEOTIDE SEQUENCE</scope>
    <source>
        <strain evidence="12">Sampled in the wild</strain>
    </source>
</reference>
<comment type="cofactor">
    <cofactor evidence="2">
        <name>Mg(2+)</name>
        <dbReference type="ChEBI" id="CHEBI:18420"/>
    </cofactor>
</comment>
<dbReference type="Proteomes" id="UP000792457">
    <property type="component" value="Unassembled WGS sequence"/>
</dbReference>
<name>A0A8K0KGP6_LADFU</name>
<dbReference type="Gene3D" id="1.10.1410.10">
    <property type="match status" value="1"/>
</dbReference>
<proteinExistence type="inferred from homology"/>
<sequence>MAIYLLLPPSSPQLMGQEQSLQHHFTDGVSPRHHTHILHGAPPFEKHNPLNWNWMELDIPSQGNISNYLQSQNRGGQQGRMNSGPRSGMPSAHLNYRSEGKYNKKNYWNKNVQRNSQREKDDQASKMSDSDNTATNNNPDKSQGKSNRSEKNEKDERNSRVDCKGIKRQHEFYPSKLNGGWRAYYNGHGQNLYDCNVGNVGCSIPVVDGGGYQSGINGNKRRFQMDHRYFLFRGQRGRRTGGGGLGLNSGNPLLDRSFLRFQGIQGAAPPDIYLSKAHLFHAKVPPPAGSKWDKLSQGIWKKFIANHQSEETFKKKMLLWKHLYILIKNTFPRYGLYLVGSTMSGFGSNNSDVDMCLLVRYSEMDQRNEAVGHLDQILHCLRRYSIDNAELIQAKVPILKFSSQGIKVDLNCNNSVGIRNTHLLHFYSRLDWRVRPLVLIVKLWAHKHNINDAKNMTVSSGVSPYVLPCLHEMYHGKFSPHLDIHQINLLEDLLPYNSKNSNSLGELFLGFLYYYAFEFDFSQYAVSVRCASKISIEDCKHVRTYKNDPHQWKYLCIEEPFDLTNTARSVYDKDVFERVKEVFRNSWETLVKSENIDCLFGQEKD</sequence>
<dbReference type="GO" id="GO:0005737">
    <property type="term" value="C:cytoplasm"/>
    <property type="evidence" value="ECO:0007669"/>
    <property type="project" value="UniProtKB-SubCell"/>
</dbReference>
<feature type="domain" description="Poly(A) RNA polymerase mitochondrial-like central palm" evidence="11">
    <location>
        <begin position="295"/>
        <end position="429"/>
    </location>
</feature>
<organism evidence="12 13">
    <name type="scientific">Ladona fulva</name>
    <name type="common">Scarce chaser dragonfly</name>
    <name type="synonym">Libellula fulva</name>
    <dbReference type="NCBI Taxonomy" id="123851"/>
    <lineage>
        <taxon>Eukaryota</taxon>
        <taxon>Metazoa</taxon>
        <taxon>Ecdysozoa</taxon>
        <taxon>Arthropoda</taxon>
        <taxon>Hexapoda</taxon>
        <taxon>Insecta</taxon>
        <taxon>Pterygota</taxon>
        <taxon>Palaeoptera</taxon>
        <taxon>Odonata</taxon>
        <taxon>Epiprocta</taxon>
        <taxon>Anisoptera</taxon>
        <taxon>Libelluloidea</taxon>
        <taxon>Libellulidae</taxon>
        <taxon>Ladona</taxon>
    </lineage>
</organism>
<dbReference type="Pfam" id="PF03828">
    <property type="entry name" value="PAP_assoc"/>
    <property type="match status" value="1"/>
</dbReference>
<gene>
    <name evidence="12" type="ORF">J437_LFUL013996</name>
</gene>
<keyword evidence="5" id="KW-0808">Transferase</keyword>
<feature type="domain" description="PAP-associated" evidence="10">
    <location>
        <begin position="503"/>
        <end position="565"/>
    </location>
</feature>
<evidence type="ECO:0000313" key="13">
    <source>
        <dbReference type="Proteomes" id="UP000792457"/>
    </source>
</evidence>
<keyword evidence="6" id="KW-0479">Metal-binding</keyword>
<evidence type="ECO:0000256" key="6">
    <source>
        <dbReference type="ARBA" id="ARBA00022723"/>
    </source>
</evidence>
<dbReference type="InterPro" id="IPR054708">
    <property type="entry name" value="MTPAP-like_central"/>
</dbReference>
<dbReference type="SUPFAM" id="SSF81301">
    <property type="entry name" value="Nucleotidyltransferase"/>
    <property type="match status" value="1"/>
</dbReference>
<comment type="subcellular location">
    <subcellularLocation>
        <location evidence="3">Cytoplasm</location>
    </subcellularLocation>
</comment>
<evidence type="ECO:0000256" key="5">
    <source>
        <dbReference type="ARBA" id="ARBA00022679"/>
    </source>
</evidence>
<evidence type="ECO:0000256" key="1">
    <source>
        <dbReference type="ARBA" id="ARBA00001936"/>
    </source>
</evidence>
<dbReference type="AlphaFoldDB" id="A0A8K0KGP6"/>
<evidence type="ECO:0000256" key="4">
    <source>
        <dbReference type="ARBA" id="ARBA00022490"/>
    </source>
</evidence>
<evidence type="ECO:0000256" key="3">
    <source>
        <dbReference type="ARBA" id="ARBA00004496"/>
    </source>
</evidence>
<comment type="similarity">
    <text evidence="8">Belongs to the DNA polymerase type-B-like family. GLD2 subfamily.</text>
</comment>
<comment type="cofactor">
    <cofactor evidence="1">
        <name>Mn(2+)</name>
        <dbReference type="ChEBI" id="CHEBI:29035"/>
    </cofactor>
</comment>
<dbReference type="EMBL" id="KZ308749">
    <property type="protein sequence ID" value="KAG8233879.1"/>
    <property type="molecule type" value="Genomic_DNA"/>
</dbReference>
<dbReference type="Pfam" id="PF22600">
    <property type="entry name" value="MTPAP-like_central"/>
    <property type="match status" value="1"/>
</dbReference>
<dbReference type="CDD" id="cd05402">
    <property type="entry name" value="NT_PAP_TUTase"/>
    <property type="match status" value="1"/>
</dbReference>
<evidence type="ECO:0000256" key="8">
    <source>
        <dbReference type="ARBA" id="ARBA00038491"/>
    </source>
</evidence>
<evidence type="ECO:0008006" key="14">
    <source>
        <dbReference type="Google" id="ProtNLM"/>
    </source>
</evidence>
<dbReference type="PANTHER" id="PTHR12271">
    <property type="entry name" value="POLY A POLYMERASE CID PAP -RELATED"/>
    <property type="match status" value="1"/>
</dbReference>
<feature type="region of interest" description="Disordered" evidence="9">
    <location>
        <begin position="65"/>
        <end position="167"/>
    </location>
</feature>
<dbReference type="GO" id="GO:1990817">
    <property type="term" value="F:poly(A) RNA polymerase activity"/>
    <property type="evidence" value="ECO:0007669"/>
    <property type="project" value="TreeGrafter"/>
</dbReference>
<evidence type="ECO:0000313" key="12">
    <source>
        <dbReference type="EMBL" id="KAG8233879.1"/>
    </source>
</evidence>
<dbReference type="GO" id="GO:0031123">
    <property type="term" value="P:RNA 3'-end processing"/>
    <property type="evidence" value="ECO:0007669"/>
    <property type="project" value="TreeGrafter"/>
</dbReference>
<feature type="compositionally biased region" description="Polar residues" evidence="9">
    <location>
        <begin position="65"/>
        <end position="85"/>
    </location>
</feature>
<evidence type="ECO:0000259" key="10">
    <source>
        <dbReference type="Pfam" id="PF03828"/>
    </source>
</evidence>
<keyword evidence="7" id="KW-0460">Magnesium</keyword>
<feature type="compositionally biased region" description="Polar residues" evidence="9">
    <location>
        <begin position="125"/>
        <end position="146"/>
    </location>
</feature>
<dbReference type="InterPro" id="IPR043519">
    <property type="entry name" value="NT_sf"/>
</dbReference>
<protein>
    <recommendedName>
        <fullName evidence="14">PAP-associated domain-containing protein</fullName>
    </recommendedName>
</protein>
<accession>A0A8K0KGP6</accession>
<keyword evidence="13" id="KW-1185">Reference proteome</keyword>
<reference evidence="12" key="2">
    <citation type="submission" date="2017-10" db="EMBL/GenBank/DDBJ databases">
        <title>Ladona fulva Genome sequencing and assembly.</title>
        <authorList>
            <person name="Murali S."/>
            <person name="Richards S."/>
            <person name="Bandaranaike D."/>
            <person name="Bellair M."/>
            <person name="Blankenburg K."/>
            <person name="Chao H."/>
            <person name="Dinh H."/>
            <person name="Doddapaneni H."/>
            <person name="Dugan-Rocha S."/>
            <person name="Elkadiri S."/>
            <person name="Gnanaolivu R."/>
            <person name="Hernandez B."/>
            <person name="Skinner E."/>
            <person name="Javaid M."/>
            <person name="Lee S."/>
            <person name="Li M."/>
            <person name="Ming W."/>
            <person name="Munidasa M."/>
            <person name="Muniz J."/>
            <person name="Nguyen L."/>
            <person name="Hughes D."/>
            <person name="Osuji N."/>
            <person name="Pu L.-L."/>
            <person name="Puazo M."/>
            <person name="Qu C."/>
            <person name="Quiroz J."/>
            <person name="Raj R."/>
            <person name="Weissenberger G."/>
            <person name="Xin Y."/>
            <person name="Zou X."/>
            <person name="Han Y."/>
            <person name="Worley K."/>
            <person name="Muzny D."/>
            <person name="Gibbs R."/>
        </authorList>
    </citation>
    <scope>NUCLEOTIDE SEQUENCE</scope>
    <source>
        <strain evidence="12">Sampled in the wild</strain>
    </source>
</reference>
<dbReference type="PANTHER" id="PTHR12271:SF40">
    <property type="entry name" value="POLY(A) RNA POLYMERASE GLD2"/>
    <property type="match status" value="1"/>
</dbReference>
<comment type="caution">
    <text evidence="12">The sequence shown here is derived from an EMBL/GenBank/DDBJ whole genome shotgun (WGS) entry which is preliminary data.</text>
</comment>
<keyword evidence="4" id="KW-0963">Cytoplasm</keyword>
<dbReference type="OrthoDB" id="2274644at2759"/>